<evidence type="ECO:0000256" key="7">
    <source>
        <dbReference type="HAMAP-Rule" id="MF_01365"/>
    </source>
</evidence>
<dbReference type="EMBL" id="KY709209">
    <property type="protein sequence ID" value="ARO90770.1"/>
    <property type="molecule type" value="Genomic_DNA"/>
</dbReference>
<keyword evidence="3 7" id="KW-0694">RNA-binding</keyword>
<evidence type="ECO:0000256" key="3">
    <source>
        <dbReference type="ARBA" id="ARBA00022884"/>
    </source>
</evidence>
<accession>A0A1Y9TM95</accession>
<dbReference type="InterPro" id="IPR019906">
    <property type="entry name" value="Ribosomal_uL6_bac-type"/>
</dbReference>
<reference evidence="10" key="1">
    <citation type="submission" date="2017-03" db="EMBL/GenBank/DDBJ databases">
        <title>The new red algal subphylum Proteorhodophytina comprises the largest and most divergent plastid genomes known.</title>
        <authorList>
            <person name="Munoz-Gomez S.A."/>
            <person name="Mejia-Franco F.G."/>
            <person name="Durnin K."/>
            <person name="Morgan C."/>
            <person name="Grisdale C.J."/>
            <person name="Archibald J.M."/>
            <person name="Slamovits C.H."/>
        </authorList>
    </citation>
    <scope>NUCLEOTIDE SEQUENCE</scope>
    <source>
        <strain evidence="10">NIES-2742</strain>
    </source>
</reference>
<dbReference type="PIRSF" id="PIRSF002162">
    <property type="entry name" value="Ribosomal_L6"/>
    <property type="match status" value="1"/>
</dbReference>
<dbReference type="Pfam" id="PF00347">
    <property type="entry name" value="Ribosomal_L6"/>
    <property type="match status" value="2"/>
</dbReference>
<dbReference type="PRINTS" id="PR00059">
    <property type="entry name" value="RIBOSOMALL6"/>
</dbReference>
<dbReference type="GO" id="GO:0003735">
    <property type="term" value="F:structural constituent of ribosome"/>
    <property type="evidence" value="ECO:0007669"/>
    <property type="project" value="InterPro"/>
</dbReference>
<keyword evidence="5 7" id="KW-0687">Ribonucleoprotein</keyword>
<dbReference type="HAMAP" id="MF_01365_B">
    <property type="entry name" value="Ribosomal_uL6_B"/>
    <property type="match status" value="1"/>
</dbReference>
<evidence type="ECO:0000256" key="1">
    <source>
        <dbReference type="ARBA" id="ARBA00009356"/>
    </source>
</evidence>
<gene>
    <name evidence="7 10" type="primary">rpl6</name>
</gene>
<dbReference type="RefSeq" id="YP_009370281.1">
    <property type="nucleotide sequence ID" value="NC_034787.1"/>
</dbReference>
<dbReference type="InterPro" id="IPR036789">
    <property type="entry name" value="Ribosomal_uL6-like_a/b-dom_sf"/>
</dbReference>
<dbReference type="GO" id="GO:0019843">
    <property type="term" value="F:rRNA binding"/>
    <property type="evidence" value="ECO:0007669"/>
    <property type="project" value="UniProtKB-UniRule"/>
</dbReference>
<proteinExistence type="inferred from homology"/>
<name>A0A1Y9TM95_9RHOD</name>
<dbReference type="InterPro" id="IPR000702">
    <property type="entry name" value="Ribosomal_uL6-like"/>
</dbReference>
<comment type="subcellular location">
    <subcellularLocation>
        <location evidence="7">Plastid</location>
        <location evidence="7">Chloroplast</location>
    </subcellularLocation>
</comment>
<dbReference type="InterPro" id="IPR002358">
    <property type="entry name" value="Ribosomal_uL6_CS"/>
</dbReference>
<comment type="function">
    <text evidence="7">Binds 23S rRNA.</text>
</comment>
<evidence type="ECO:0000256" key="5">
    <source>
        <dbReference type="ARBA" id="ARBA00023274"/>
    </source>
</evidence>
<dbReference type="GO" id="GO:0002181">
    <property type="term" value="P:cytoplasmic translation"/>
    <property type="evidence" value="ECO:0007669"/>
    <property type="project" value="TreeGrafter"/>
</dbReference>
<dbReference type="Gene3D" id="3.90.930.12">
    <property type="entry name" value="Ribosomal protein L6, alpha-beta domain"/>
    <property type="match status" value="2"/>
</dbReference>
<keyword evidence="4 7" id="KW-0689">Ribosomal protein</keyword>
<keyword evidence="10" id="KW-0150">Chloroplast</keyword>
<dbReference type="GO" id="GO:0009507">
    <property type="term" value="C:chloroplast"/>
    <property type="evidence" value="ECO:0007669"/>
    <property type="project" value="UniProtKB-SubCell"/>
</dbReference>
<geneLocation type="chloroplast" evidence="10"/>
<keyword evidence="2 7" id="KW-0699">rRNA-binding</keyword>
<evidence type="ECO:0000256" key="8">
    <source>
        <dbReference type="RuleBase" id="RU003869"/>
    </source>
</evidence>
<dbReference type="SUPFAM" id="SSF56053">
    <property type="entry name" value="Ribosomal protein L6"/>
    <property type="match status" value="2"/>
</dbReference>
<protein>
    <recommendedName>
        <fullName evidence="6 7">Large ribosomal subunit protein uL6c</fullName>
    </recommendedName>
</protein>
<dbReference type="NCBIfam" id="TIGR03654">
    <property type="entry name" value="L6_bact"/>
    <property type="match status" value="1"/>
</dbReference>
<evidence type="ECO:0000256" key="4">
    <source>
        <dbReference type="ARBA" id="ARBA00022980"/>
    </source>
</evidence>
<evidence type="ECO:0000256" key="6">
    <source>
        <dbReference type="ARBA" id="ARBA00069413"/>
    </source>
</evidence>
<sequence>MSRIGKQVINIPSAVNLSIKDQYIEVKGPKGVLSREISPLIHLDLEENTLKVLNKNNTLLSQQQHGLTRTLIANMVEGTSKGFEKKLVIVGVGYRANMDGLDLMLNVGYSHPVKIVPPEGITIRVENNTNIFISGADKQLIGEVAATIRAKRPPEPYKGKGIRYENEVVKLKAGKAKKGK</sequence>
<dbReference type="PANTHER" id="PTHR11655">
    <property type="entry name" value="60S/50S RIBOSOMAL PROTEIN L6/L9"/>
    <property type="match status" value="1"/>
</dbReference>
<dbReference type="AlphaFoldDB" id="A0A1Y9TM95"/>
<dbReference type="GeneID" id="32887468"/>
<evidence type="ECO:0000259" key="9">
    <source>
        <dbReference type="Pfam" id="PF00347"/>
    </source>
</evidence>
<dbReference type="GO" id="GO:0022625">
    <property type="term" value="C:cytosolic large ribosomal subunit"/>
    <property type="evidence" value="ECO:0007669"/>
    <property type="project" value="TreeGrafter"/>
</dbReference>
<feature type="domain" description="Large ribosomal subunit protein uL6 alpha-beta" evidence="9">
    <location>
        <begin position="90"/>
        <end position="164"/>
    </location>
</feature>
<dbReference type="PROSITE" id="PS00525">
    <property type="entry name" value="RIBOSOMAL_L6_1"/>
    <property type="match status" value="1"/>
</dbReference>
<dbReference type="FunFam" id="3.90.930.12:FF:000002">
    <property type="entry name" value="50S ribosomal protein L6"/>
    <property type="match status" value="1"/>
</dbReference>
<evidence type="ECO:0000256" key="2">
    <source>
        <dbReference type="ARBA" id="ARBA00022730"/>
    </source>
</evidence>
<dbReference type="PANTHER" id="PTHR11655:SF14">
    <property type="entry name" value="LARGE RIBOSOMAL SUBUNIT PROTEIN UL6M"/>
    <property type="match status" value="1"/>
</dbReference>
<feature type="domain" description="Large ribosomal subunit protein uL6 alpha-beta" evidence="9">
    <location>
        <begin position="11"/>
        <end position="82"/>
    </location>
</feature>
<dbReference type="FunFam" id="3.90.930.12:FF:000001">
    <property type="entry name" value="50S ribosomal protein L6"/>
    <property type="match status" value="1"/>
</dbReference>
<organism evidence="10">
    <name type="scientific">Bulboplastis apyrenoidosa</name>
    <dbReference type="NCBI Taxonomy" id="1070855"/>
    <lineage>
        <taxon>Eukaryota</taxon>
        <taxon>Rhodophyta</taxon>
        <taxon>Rhodellophyceae</taxon>
        <taxon>Dixoniellales</taxon>
        <taxon>Dixoniellaceae</taxon>
        <taxon>Bulboplastis</taxon>
    </lineage>
</organism>
<comment type="similarity">
    <text evidence="1 7 8">Belongs to the universal ribosomal protein uL6 family.</text>
</comment>
<evidence type="ECO:0000313" key="10">
    <source>
        <dbReference type="EMBL" id="ARO90770.1"/>
    </source>
</evidence>
<keyword evidence="10" id="KW-0934">Plastid</keyword>
<comment type="subunit">
    <text evidence="7">Part of the 50S ribosomal subunit.</text>
</comment>
<dbReference type="InterPro" id="IPR020040">
    <property type="entry name" value="Ribosomal_uL6_a/b-dom"/>
</dbReference>